<dbReference type="AlphaFoldDB" id="A0A9P6ILC1"/>
<protein>
    <submittedName>
        <fullName evidence="2">Uncharacterized protein</fullName>
    </submittedName>
</protein>
<keyword evidence="3" id="KW-1185">Reference proteome</keyword>
<dbReference type="EMBL" id="JAAAHW010009848">
    <property type="protein sequence ID" value="KAF9935714.1"/>
    <property type="molecule type" value="Genomic_DNA"/>
</dbReference>
<feature type="compositionally biased region" description="Low complexity" evidence="1">
    <location>
        <begin position="20"/>
        <end position="32"/>
    </location>
</feature>
<name>A0A9P6ILC1_9FUNG</name>
<gene>
    <name evidence="2" type="ORF">BGZ65_003123</name>
</gene>
<evidence type="ECO:0000313" key="2">
    <source>
        <dbReference type="EMBL" id="KAF9935714.1"/>
    </source>
</evidence>
<sequence length="189" mass="21323">MRQEYRTSKVTTASVSTQVHSTSSRPSTHPRPGYLRLMPGNKFRAKMYKNYLGRYATFTMDCGTLSAHLKRGLDAHNVVSRSKKGKARKKIELFIQEMVRVGTEVTSDVSYLKDNIKPGLGLFLQQAGARLGDNLQIHFKRDISELKERVREHNGDWAIAEEGRLVLTSITSINDEGVSDIHDPIMVYG</sequence>
<proteinExistence type="predicted"/>
<evidence type="ECO:0000313" key="3">
    <source>
        <dbReference type="Proteomes" id="UP000749646"/>
    </source>
</evidence>
<feature type="region of interest" description="Disordered" evidence="1">
    <location>
        <begin position="1"/>
        <end position="33"/>
    </location>
</feature>
<accession>A0A9P6ILC1</accession>
<dbReference type="Proteomes" id="UP000749646">
    <property type="component" value="Unassembled WGS sequence"/>
</dbReference>
<organism evidence="2 3">
    <name type="scientific">Modicella reniformis</name>
    <dbReference type="NCBI Taxonomy" id="1440133"/>
    <lineage>
        <taxon>Eukaryota</taxon>
        <taxon>Fungi</taxon>
        <taxon>Fungi incertae sedis</taxon>
        <taxon>Mucoromycota</taxon>
        <taxon>Mortierellomycotina</taxon>
        <taxon>Mortierellomycetes</taxon>
        <taxon>Mortierellales</taxon>
        <taxon>Mortierellaceae</taxon>
        <taxon>Modicella</taxon>
    </lineage>
</organism>
<feature type="compositionally biased region" description="Polar residues" evidence="1">
    <location>
        <begin position="8"/>
        <end position="19"/>
    </location>
</feature>
<reference evidence="2" key="1">
    <citation type="journal article" date="2020" name="Fungal Divers.">
        <title>Resolving the Mortierellaceae phylogeny through synthesis of multi-gene phylogenetics and phylogenomics.</title>
        <authorList>
            <person name="Vandepol N."/>
            <person name="Liber J."/>
            <person name="Desiro A."/>
            <person name="Na H."/>
            <person name="Kennedy M."/>
            <person name="Barry K."/>
            <person name="Grigoriev I.V."/>
            <person name="Miller A.N."/>
            <person name="O'Donnell K."/>
            <person name="Stajich J.E."/>
            <person name="Bonito G."/>
        </authorList>
    </citation>
    <scope>NUCLEOTIDE SEQUENCE</scope>
    <source>
        <strain evidence="2">MES-2147</strain>
    </source>
</reference>
<comment type="caution">
    <text evidence="2">The sequence shown here is derived from an EMBL/GenBank/DDBJ whole genome shotgun (WGS) entry which is preliminary data.</text>
</comment>
<evidence type="ECO:0000256" key="1">
    <source>
        <dbReference type="SAM" id="MobiDB-lite"/>
    </source>
</evidence>